<comment type="caution">
    <text evidence="4">The sequence shown here is derived from an EMBL/GenBank/DDBJ whole genome shotgun (WGS) entry which is preliminary data.</text>
</comment>
<name>A0A846ZLM5_9GAMM</name>
<protein>
    <submittedName>
        <fullName evidence="4">Alpha/beta fold hydrolase</fullName>
    </submittedName>
</protein>
<dbReference type="SUPFAM" id="SSF53474">
    <property type="entry name" value="alpha/beta-Hydrolases"/>
    <property type="match status" value="1"/>
</dbReference>
<comment type="similarity">
    <text evidence="1">Belongs to the AB hydrolase superfamily.</text>
</comment>
<dbReference type="InterPro" id="IPR050266">
    <property type="entry name" value="AB_hydrolase_sf"/>
</dbReference>
<dbReference type="AlphaFoldDB" id="A0A846ZLM5"/>
<organism evidence="4 5">
    <name type="scientific">Oleiagrimonas citrea</name>
    <dbReference type="NCBI Taxonomy" id="1665687"/>
    <lineage>
        <taxon>Bacteria</taxon>
        <taxon>Pseudomonadati</taxon>
        <taxon>Pseudomonadota</taxon>
        <taxon>Gammaproteobacteria</taxon>
        <taxon>Lysobacterales</taxon>
        <taxon>Rhodanobacteraceae</taxon>
        <taxon>Oleiagrimonas</taxon>
    </lineage>
</organism>
<dbReference type="GO" id="GO:0016787">
    <property type="term" value="F:hydrolase activity"/>
    <property type="evidence" value="ECO:0007669"/>
    <property type="project" value="UniProtKB-KW"/>
</dbReference>
<feature type="domain" description="AB hydrolase-1" evidence="3">
    <location>
        <begin position="24"/>
        <end position="269"/>
    </location>
</feature>
<dbReference type="PANTHER" id="PTHR43798">
    <property type="entry name" value="MONOACYLGLYCEROL LIPASE"/>
    <property type="match status" value="1"/>
</dbReference>
<evidence type="ECO:0000259" key="3">
    <source>
        <dbReference type="Pfam" id="PF00561"/>
    </source>
</evidence>
<dbReference type="GO" id="GO:0016020">
    <property type="term" value="C:membrane"/>
    <property type="evidence" value="ECO:0007669"/>
    <property type="project" value="TreeGrafter"/>
</dbReference>
<dbReference type="PANTHER" id="PTHR43798:SF14">
    <property type="entry name" value="SERINE HYDROLASE-LIKE PROTEIN DDB_G0286239"/>
    <property type="match status" value="1"/>
</dbReference>
<evidence type="ECO:0000313" key="5">
    <source>
        <dbReference type="Proteomes" id="UP000541636"/>
    </source>
</evidence>
<keyword evidence="5" id="KW-1185">Reference proteome</keyword>
<dbReference type="Gene3D" id="3.40.50.1820">
    <property type="entry name" value="alpha/beta hydrolase"/>
    <property type="match status" value="1"/>
</dbReference>
<dbReference type="Proteomes" id="UP000541636">
    <property type="component" value="Unassembled WGS sequence"/>
</dbReference>
<keyword evidence="2 4" id="KW-0378">Hydrolase</keyword>
<dbReference type="InterPro" id="IPR000073">
    <property type="entry name" value="AB_hydrolase_1"/>
</dbReference>
<evidence type="ECO:0000256" key="2">
    <source>
        <dbReference type="ARBA" id="ARBA00022801"/>
    </source>
</evidence>
<dbReference type="InterPro" id="IPR029058">
    <property type="entry name" value="AB_hydrolase_fold"/>
</dbReference>
<dbReference type="EMBL" id="JAAZQD010000002">
    <property type="protein sequence ID" value="NKZ38587.1"/>
    <property type="molecule type" value="Genomic_DNA"/>
</dbReference>
<dbReference type="Pfam" id="PF00561">
    <property type="entry name" value="Abhydrolase_1"/>
    <property type="match status" value="1"/>
</dbReference>
<dbReference type="RefSeq" id="WP_168608854.1">
    <property type="nucleotide sequence ID" value="NZ_JAAZQD010000002.1"/>
</dbReference>
<dbReference type="PRINTS" id="PR00111">
    <property type="entry name" value="ABHYDROLASE"/>
</dbReference>
<reference evidence="4 5" key="1">
    <citation type="journal article" date="2017" name="Int. J. Syst. Evol. Microbiol.">
        <title>Oleiagrimonas citrea sp. nov., a marine bacterium isolated from tidal flat sediment and emended description of the genus Oleiagrimonas Fang et al. 2015 and Oleiagrimonas soli.</title>
        <authorList>
            <person name="Yang S.H."/>
            <person name="Seo H.S."/>
            <person name="Seong C.N."/>
            <person name="Kwon K.K."/>
        </authorList>
    </citation>
    <scope>NUCLEOTIDE SEQUENCE [LARGE SCALE GENOMIC DNA]</scope>
    <source>
        <strain evidence="4 5">MEBiC09124</strain>
    </source>
</reference>
<sequence length="281" mass="30234">MIERDLDAAGLALKACIHGPADAPPVLALHGWLDNAASFERLAPHLDTHRLIALDLPGHGRSAHLPASPFVAYGIAEYVAAVLAAADALALQQFDLLGHSLGAGVASLVAAAAPDRVRRLGLIEGLGPLADDPARSLQRFRDATARRLRRGTRRLSVFPDVDSAVAARAAATDLPAEQAQGIVERGLIQVGDGYRWSSDPRLTLPTPVRMDEAQIRRLLAGIAAPTLLLLARPQTPYLPDTMMRERAAHVADLRIESLDGHHHLHLEHPETVATLMREHFA</sequence>
<proteinExistence type="inferred from homology"/>
<evidence type="ECO:0000256" key="1">
    <source>
        <dbReference type="ARBA" id="ARBA00008645"/>
    </source>
</evidence>
<evidence type="ECO:0000313" key="4">
    <source>
        <dbReference type="EMBL" id="NKZ38587.1"/>
    </source>
</evidence>
<accession>A0A846ZLM5</accession>
<gene>
    <name evidence="4" type="ORF">HF690_06400</name>
</gene>